<dbReference type="InterPro" id="IPR036514">
    <property type="entry name" value="SGNH_hydro_sf"/>
</dbReference>
<dbReference type="EMBL" id="JAACJK010000068">
    <property type="protein sequence ID" value="KAF5334545.1"/>
    <property type="molecule type" value="Genomic_DNA"/>
</dbReference>
<organism evidence="3 4">
    <name type="scientific">Ephemerocybe angulata</name>
    <dbReference type="NCBI Taxonomy" id="980116"/>
    <lineage>
        <taxon>Eukaryota</taxon>
        <taxon>Fungi</taxon>
        <taxon>Dikarya</taxon>
        <taxon>Basidiomycota</taxon>
        <taxon>Agaricomycotina</taxon>
        <taxon>Agaricomycetes</taxon>
        <taxon>Agaricomycetidae</taxon>
        <taxon>Agaricales</taxon>
        <taxon>Agaricineae</taxon>
        <taxon>Psathyrellaceae</taxon>
        <taxon>Ephemerocybe</taxon>
    </lineage>
</organism>
<dbReference type="Gene3D" id="3.40.50.1110">
    <property type="entry name" value="SGNH hydrolase"/>
    <property type="match status" value="1"/>
</dbReference>
<proteinExistence type="predicted"/>
<sequence length="452" mass="47940">MAPSARLLHLLVPGIIAFLLCRGATASLSERAPAVITPPNKAANHWVDTWASMPQLTEPGNLPPSPFNAPNLVFANTTVRQTVRLTLGGDPLRIRISNAFGGSDLPITAVSIALPAGGASGVSAIEAGTTQRLSFSGEESVVVPMGSLVVSDPVRLKGGAIKAPTVVTVTIYSKECQASNSVTSHPGSRTTSWFARGDHIEAADLPGAVEGQAEGEAKTGVAHWYWLSAIEVWAAKRATAVVMVGDSITDGRASTDNGNNRWPDLLLNRIIASRRPSLTSLAVINQAAGGNRILNDGLGPNGLARIDRDVLAHSSVSHAVVFIGVNDIGTAATDAATQDALAKRLIWSYKQIVERLHAHDIFAIGATITPFNGPGQGYSDVNREATRQKVNNWIRTGGAFDAVVDFDKVLADPKKPEQLAETYNSGDYLHPNVAGFQAVVDKFPLDLFERRF</sequence>
<keyword evidence="1" id="KW-0732">Signal</keyword>
<accession>A0A8H5C3H8</accession>
<feature type="chain" id="PRO_5034031204" description="SGNH hydrolase-type esterase domain-containing protein" evidence="1">
    <location>
        <begin position="27"/>
        <end position="452"/>
    </location>
</feature>
<dbReference type="CDD" id="cd01830">
    <property type="entry name" value="XynE_like"/>
    <property type="match status" value="1"/>
</dbReference>
<dbReference type="InterPro" id="IPR013830">
    <property type="entry name" value="SGNH_hydro"/>
</dbReference>
<evidence type="ECO:0000313" key="4">
    <source>
        <dbReference type="Proteomes" id="UP000541558"/>
    </source>
</evidence>
<gene>
    <name evidence="3" type="ORF">D9611_013821</name>
</gene>
<protein>
    <recommendedName>
        <fullName evidence="2">SGNH hydrolase-type esterase domain-containing protein</fullName>
    </recommendedName>
</protein>
<feature type="domain" description="SGNH hydrolase-type esterase" evidence="2">
    <location>
        <begin position="244"/>
        <end position="438"/>
    </location>
</feature>
<evidence type="ECO:0000313" key="3">
    <source>
        <dbReference type="EMBL" id="KAF5334545.1"/>
    </source>
</evidence>
<name>A0A8H5C3H8_9AGAR</name>
<reference evidence="3 4" key="1">
    <citation type="journal article" date="2020" name="ISME J.">
        <title>Uncovering the hidden diversity of litter-decomposition mechanisms in mushroom-forming fungi.</title>
        <authorList>
            <person name="Floudas D."/>
            <person name="Bentzer J."/>
            <person name="Ahren D."/>
            <person name="Johansson T."/>
            <person name="Persson P."/>
            <person name="Tunlid A."/>
        </authorList>
    </citation>
    <scope>NUCLEOTIDE SEQUENCE [LARGE SCALE GENOMIC DNA]</scope>
    <source>
        <strain evidence="3 4">CBS 175.51</strain>
    </source>
</reference>
<feature type="signal peptide" evidence="1">
    <location>
        <begin position="1"/>
        <end position="26"/>
    </location>
</feature>
<dbReference type="AlphaFoldDB" id="A0A8H5C3H8"/>
<dbReference type="InterPro" id="IPR053140">
    <property type="entry name" value="GDSL_Rv0518-like"/>
</dbReference>
<dbReference type="SUPFAM" id="SSF52266">
    <property type="entry name" value="SGNH hydrolase"/>
    <property type="match status" value="1"/>
</dbReference>
<evidence type="ECO:0000259" key="2">
    <source>
        <dbReference type="Pfam" id="PF13472"/>
    </source>
</evidence>
<dbReference type="OrthoDB" id="10071171at2759"/>
<evidence type="ECO:0000256" key="1">
    <source>
        <dbReference type="SAM" id="SignalP"/>
    </source>
</evidence>
<dbReference type="Pfam" id="PF13472">
    <property type="entry name" value="Lipase_GDSL_2"/>
    <property type="match status" value="1"/>
</dbReference>
<dbReference type="Proteomes" id="UP000541558">
    <property type="component" value="Unassembled WGS sequence"/>
</dbReference>
<dbReference type="PANTHER" id="PTHR43784:SF3">
    <property type="entry name" value="GDSL FAMILY LIPASE"/>
    <property type="match status" value="1"/>
</dbReference>
<keyword evidence="4" id="KW-1185">Reference proteome</keyword>
<comment type="caution">
    <text evidence="3">The sequence shown here is derived from an EMBL/GenBank/DDBJ whole genome shotgun (WGS) entry which is preliminary data.</text>
</comment>
<dbReference type="PANTHER" id="PTHR43784">
    <property type="entry name" value="GDSL-LIKE LIPASE/ACYLHYDROLASE, PUTATIVE (AFU_ORTHOLOGUE AFUA_2G00820)-RELATED"/>
    <property type="match status" value="1"/>
</dbReference>